<protein>
    <submittedName>
        <fullName evidence="3">Long-chain fatty acid--CoA ligase</fullName>
    </submittedName>
</protein>
<dbReference type="Gene3D" id="3.40.50.980">
    <property type="match status" value="2"/>
</dbReference>
<evidence type="ECO:0000313" key="4">
    <source>
        <dbReference type="Proteomes" id="UP001501598"/>
    </source>
</evidence>
<dbReference type="Gene3D" id="2.30.38.10">
    <property type="entry name" value="Luciferase, Domain 3"/>
    <property type="match status" value="1"/>
</dbReference>
<accession>A0ABP8RUX2</accession>
<dbReference type="InterPro" id="IPR025110">
    <property type="entry name" value="AMP-bd_C"/>
</dbReference>
<dbReference type="InterPro" id="IPR045851">
    <property type="entry name" value="AMP-bd_C_sf"/>
</dbReference>
<dbReference type="InterPro" id="IPR050237">
    <property type="entry name" value="ATP-dep_AMP-bd_enzyme"/>
</dbReference>
<dbReference type="GO" id="GO:0016874">
    <property type="term" value="F:ligase activity"/>
    <property type="evidence" value="ECO:0007669"/>
    <property type="project" value="UniProtKB-KW"/>
</dbReference>
<dbReference type="PANTHER" id="PTHR43767:SF1">
    <property type="entry name" value="NONRIBOSOMAL PEPTIDE SYNTHASE PES1 (EUROFUNG)-RELATED"/>
    <property type="match status" value="1"/>
</dbReference>
<reference evidence="4" key="1">
    <citation type="journal article" date="2019" name="Int. J. Syst. Evol. Microbiol.">
        <title>The Global Catalogue of Microorganisms (GCM) 10K type strain sequencing project: providing services to taxonomists for standard genome sequencing and annotation.</title>
        <authorList>
            <consortium name="The Broad Institute Genomics Platform"/>
            <consortium name="The Broad Institute Genome Sequencing Center for Infectious Disease"/>
            <person name="Wu L."/>
            <person name="Ma J."/>
        </authorList>
    </citation>
    <scope>NUCLEOTIDE SEQUENCE [LARGE SCALE GENOMIC DNA]</scope>
    <source>
        <strain evidence="4">JCM 17906</strain>
    </source>
</reference>
<dbReference type="RefSeq" id="WP_345419254.1">
    <property type="nucleotide sequence ID" value="NZ_BAABGT010000040.1"/>
</dbReference>
<feature type="domain" description="AMP-dependent synthetase/ligase" evidence="1">
    <location>
        <begin position="19"/>
        <end position="373"/>
    </location>
</feature>
<dbReference type="PANTHER" id="PTHR43767">
    <property type="entry name" value="LONG-CHAIN-FATTY-ACID--COA LIGASE"/>
    <property type="match status" value="1"/>
</dbReference>
<proteinExistence type="predicted"/>
<dbReference type="PROSITE" id="PS00455">
    <property type="entry name" value="AMP_BINDING"/>
    <property type="match status" value="1"/>
</dbReference>
<keyword evidence="3" id="KW-0436">Ligase</keyword>
<dbReference type="InterPro" id="IPR020845">
    <property type="entry name" value="AMP-binding_CS"/>
</dbReference>
<name>A0ABP8RUX2_9PSEU</name>
<dbReference type="Proteomes" id="UP001501598">
    <property type="component" value="Unassembled WGS sequence"/>
</dbReference>
<gene>
    <name evidence="3" type="ORF">GCM10023175_35260</name>
</gene>
<dbReference type="Pfam" id="PF13193">
    <property type="entry name" value="AMP-binding_C"/>
    <property type="match status" value="1"/>
</dbReference>
<evidence type="ECO:0000313" key="3">
    <source>
        <dbReference type="EMBL" id="GAA4548605.1"/>
    </source>
</evidence>
<dbReference type="SUPFAM" id="SSF56801">
    <property type="entry name" value="Acetyl-CoA synthetase-like"/>
    <property type="match status" value="1"/>
</dbReference>
<evidence type="ECO:0000259" key="2">
    <source>
        <dbReference type="Pfam" id="PF13193"/>
    </source>
</evidence>
<dbReference type="InterPro" id="IPR000873">
    <property type="entry name" value="AMP-dep_synth/lig_dom"/>
</dbReference>
<dbReference type="EMBL" id="BAABGT010000040">
    <property type="protein sequence ID" value="GAA4548605.1"/>
    <property type="molecule type" value="Genomic_DNA"/>
</dbReference>
<organism evidence="3 4">
    <name type="scientific">Pseudonocardia xishanensis</name>
    <dbReference type="NCBI Taxonomy" id="630995"/>
    <lineage>
        <taxon>Bacteria</taxon>
        <taxon>Bacillati</taxon>
        <taxon>Actinomycetota</taxon>
        <taxon>Actinomycetes</taxon>
        <taxon>Pseudonocardiales</taxon>
        <taxon>Pseudonocardiaceae</taxon>
        <taxon>Pseudonocardia</taxon>
    </lineage>
</organism>
<dbReference type="Gene3D" id="3.30.300.30">
    <property type="match status" value="1"/>
</dbReference>
<feature type="domain" description="AMP-binding enzyme C-terminal" evidence="2">
    <location>
        <begin position="423"/>
        <end position="498"/>
    </location>
</feature>
<dbReference type="Pfam" id="PF00501">
    <property type="entry name" value="AMP-binding"/>
    <property type="match status" value="1"/>
</dbReference>
<evidence type="ECO:0000259" key="1">
    <source>
        <dbReference type="Pfam" id="PF00501"/>
    </source>
</evidence>
<comment type="caution">
    <text evidence="3">The sequence shown here is derived from an EMBL/GenBank/DDBJ whole genome shotgun (WGS) entry which is preliminary data.</text>
</comment>
<sequence>MIEGLTLGQISHHYARSGVTRDRVVLTTGSESYTWGRLDDGSNRLARALGGLGVGVQDKVAVLLWNDPAYYELMFAVAKAGAVIVPLNARLVARELAYYLERSHAKVLVTSPGFATVVREAVALAGIDIAVLGRGGGEPGWLDYDELLAGSDPAPPTVEVSPDAPFWMPFTSGTTGAPKAALIPHRNLVTEWNALSAEIASGRDDTYLLAAPIFGGVGFVFGLCSLYRGGRVVLMEQFDPARALQLIEEHRVTVLPAAPTMLSMMIEADGAAERDVSSVRAILAMGSALSTGLRRRVERYFAAAEGVYHPYGSTELGTCACIHPSQQEGRDGSVGQGFLGAEVRLLDAEGNDVAPGEVGEIYTRGKVLSVGYFENEEATAASRRGDWVTSNDLGRFDEDGFLYVVDRTKDMIVTGGLNVYSNEVEEVISTFDGVGQVAVIGVPDPKWGEAVTAYVTAAAGAEVDLESLRAHCTAQLADFKRPKSVVVVDGMPLSSTGKILKRVLRDDVAAGRVPTGAALA</sequence>
<keyword evidence="4" id="KW-1185">Reference proteome</keyword>